<dbReference type="InterPro" id="IPR036236">
    <property type="entry name" value="Znf_C2H2_sf"/>
</dbReference>
<dbReference type="SUPFAM" id="SSF57667">
    <property type="entry name" value="beta-beta-alpha zinc fingers"/>
    <property type="match status" value="1"/>
</dbReference>
<keyword evidence="1" id="KW-0862">Zinc</keyword>
<name>A0A1J7JEE1_9PEZI</name>
<dbReference type="PROSITE" id="PS50157">
    <property type="entry name" value="ZINC_FINGER_C2H2_2"/>
    <property type="match status" value="1"/>
</dbReference>
<dbReference type="Gene3D" id="3.30.160.60">
    <property type="entry name" value="Classic Zinc Finger"/>
    <property type="match status" value="1"/>
</dbReference>
<sequence length="117" mass="12477">MLAPDATDLGYLAVSQPVAGGHGPTTAPDLTAGPAPSPTATASTPAVTTSSTPVRHACSKKNCGKSFGRPADLRRHMRQHDPHATLYSCPFEYCNRKGARGFSRRDKLTEHRRALGH</sequence>
<evidence type="ECO:0000256" key="2">
    <source>
        <dbReference type="SAM" id="MobiDB-lite"/>
    </source>
</evidence>
<dbReference type="Pfam" id="PF00096">
    <property type="entry name" value="zf-C2H2"/>
    <property type="match status" value="1"/>
</dbReference>
<dbReference type="InParanoid" id="A0A1J7JEE1"/>
<protein>
    <recommendedName>
        <fullName evidence="3">C2H2-type domain-containing protein</fullName>
    </recommendedName>
</protein>
<evidence type="ECO:0000313" key="5">
    <source>
        <dbReference type="Proteomes" id="UP000182658"/>
    </source>
</evidence>
<dbReference type="STRING" id="1408157.A0A1J7JEE1"/>
<keyword evidence="5" id="KW-1185">Reference proteome</keyword>
<dbReference type="EMBL" id="KV875099">
    <property type="protein sequence ID" value="OIW27612.1"/>
    <property type="molecule type" value="Genomic_DNA"/>
</dbReference>
<organism evidence="4 5">
    <name type="scientific">Coniochaeta ligniaria NRRL 30616</name>
    <dbReference type="NCBI Taxonomy" id="1408157"/>
    <lineage>
        <taxon>Eukaryota</taxon>
        <taxon>Fungi</taxon>
        <taxon>Dikarya</taxon>
        <taxon>Ascomycota</taxon>
        <taxon>Pezizomycotina</taxon>
        <taxon>Sordariomycetes</taxon>
        <taxon>Sordariomycetidae</taxon>
        <taxon>Coniochaetales</taxon>
        <taxon>Coniochaetaceae</taxon>
        <taxon>Coniochaeta</taxon>
    </lineage>
</organism>
<reference evidence="4 5" key="1">
    <citation type="submission" date="2016-10" db="EMBL/GenBank/DDBJ databases">
        <title>Draft genome sequence of Coniochaeta ligniaria NRRL30616, a lignocellulolytic fungus for bioabatement of inhibitors in plant biomass hydrolysates.</title>
        <authorList>
            <consortium name="DOE Joint Genome Institute"/>
            <person name="Jimenez D.J."/>
            <person name="Hector R.E."/>
            <person name="Riley R."/>
            <person name="Sun H."/>
            <person name="Grigoriev I.V."/>
            <person name="Van Elsas J.D."/>
            <person name="Nichols N.N."/>
        </authorList>
    </citation>
    <scope>NUCLEOTIDE SEQUENCE [LARGE SCALE GENOMIC DNA]</scope>
    <source>
        <strain evidence="4 5">NRRL 30616</strain>
    </source>
</reference>
<dbReference type="PROSITE" id="PS00028">
    <property type="entry name" value="ZINC_FINGER_C2H2_1"/>
    <property type="match status" value="1"/>
</dbReference>
<evidence type="ECO:0000256" key="1">
    <source>
        <dbReference type="PROSITE-ProRule" id="PRU00042"/>
    </source>
</evidence>
<accession>A0A1J7JEE1</accession>
<dbReference type="Proteomes" id="UP000182658">
    <property type="component" value="Unassembled WGS sequence"/>
</dbReference>
<evidence type="ECO:0000259" key="3">
    <source>
        <dbReference type="PROSITE" id="PS50157"/>
    </source>
</evidence>
<dbReference type="SMART" id="SM00355">
    <property type="entry name" value="ZnF_C2H2"/>
    <property type="match status" value="2"/>
</dbReference>
<gene>
    <name evidence="4" type="ORF">CONLIGDRAFT_682639</name>
</gene>
<dbReference type="InterPro" id="IPR013087">
    <property type="entry name" value="Znf_C2H2_type"/>
</dbReference>
<feature type="region of interest" description="Disordered" evidence="2">
    <location>
        <begin position="15"/>
        <end position="70"/>
    </location>
</feature>
<feature type="domain" description="C2H2-type" evidence="3">
    <location>
        <begin position="56"/>
        <end position="85"/>
    </location>
</feature>
<keyword evidence="1" id="KW-0863">Zinc-finger</keyword>
<dbReference type="GO" id="GO:0008270">
    <property type="term" value="F:zinc ion binding"/>
    <property type="evidence" value="ECO:0007669"/>
    <property type="project" value="UniProtKB-KW"/>
</dbReference>
<keyword evidence="1" id="KW-0479">Metal-binding</keyword>
<proteinExistence type="predicted"/>
<dbReference type="AlphaFoldDB" id="A0A1J7JEE1"/>
<feature type="compositionally biased region" description="Low complexity" evidence="2">
    <location>
        <begin position="31"/>
        <end position="53"/>
    </location>
</feature>
<evidence type="ECO:0000313" key="4">
    <source>
        <dbReference type="EMBL" id="OIW27612.1"/>
    </source>
</evidence>
<dbReference type="OrthoDB" id="427030at2759"/>